<keyword evidence="6" id="KW-1185">Reference proteome</keyword>
<proteinExistence type="predicted"/>
<dbReference type="Pfam" id="PF00392">
    <property type="entry name" value="GntR"/>
    <property type="match status" value="1"/>
</dbReference>
<organism evidence="5 6">
    <name type="scientific">Virgibacillus massiliensis</name>
    <dbReference type="NCBI Taxonomy" id="1462526"/>
    <lineage>
        <taxon>Bacteria</taxon>
        <taxon>Bacillati</taxon>
        <taxon>Bacillota</taxon>
        <taxon>Bacilli</taxon>
        <taxon>Bacillales</taxon>
        <taxon>Bacillaceae</taxon>
        <taxon>Virgibacillus</taxon>
    </lineage>
</organism>
<sequence length="127" mass="14576">MAQHFQSEKPIFIQIREKVEDQIVRGSLKEGEQAPSTTQLVNFYKVNHVTVAKGMNQLVEAGILYKKRGIGMFVAKGAQQKLLQKRKENFASVYLINMILEAEKLKLSEEELFDLIKKTKEEIHNDA</sequence>
<protein>
    <submittedName>
        <fullName evidence="5">HTH-type transcriptional repressor YvoA</fullName>
    </submittedName>
</protein>
<keyword evidence="1" id="KW-0805">Transcription regulation</keyword>
<evidence type="ECO:0000256" key="3">
    <source>
        <dbReference type="ARBA" id="ARBA00023163"/>
    </source>
</evidence>
<dbReference type="GO" id="GO:0003677">
    <property type="term" value="F:DNA binding"/>
    <property type="evidence" value="ECO:0007669"/>
    <property type="project" value="UniProtKB-KW"/>
</dbReference>
<evidence type="ECO:0000313" key="5">
    <source>
        <dbReference type="EMBL" id="CDQ39181.1"/>
    </source>
</evidence>
<dbReference type="Proteomes" id="UP000028875">
    <property type="component" value="Unassembled WGS sequence"/>
</dbReference>
<evidence type="ECO:0000313" key="6">
    <source>
        <dbReference type="Proteomes" id="UP000028875"/>
    </source>
</evidence>
<keyword evidence="3" id="KW-0804">Transcription</keyword>
<reference evidence="5 6" key="1">
    <citation type="submission" date="2014-03" db="EMBL/GenBank/DDBJ databases">
        <authorList>
            <person name="Urmite Genomes U."/>
        </authorList>
    </citation>
    <scope>NUCLEOTIDE SEQUENCE [LARGE SCALE GENOMIC DNA]</scope>
    <source>
        <strain evidence="5 6">Vm-5</strain>
    </source>
</reference>
<dbReference type="GO" id="GO:0003700">
    <property type="term" value="F:DNA-binding transcription factor activity"/>
    <property type="evidence" value="ECO:0007669"/>
    <property type="project" value="InterPro"/>
</dbReference>
<accession>A0A024QB59</accession>
<dbReference type="SUPFAM" id="SSF46785">
    <property type="entry name" value="Winged helix' DNA-binding domain"/>
    <property type="match status" value="1"/>
</dbReference>
<comment type="caution">
    <text evidence="5">The sequence shown here is derived from an EMBL/GenBank/DDBJ whole genome shotgun (WGS) entry which is preliminary data.</text>
</comment>
<dbReference type="InterPro" id="IPR000524">
    <property type="entry name" value="Tscrpt_reg_HTH_GntR"/>
</dbReference>
<dbReference type="SMART" id="SM00345">
    <property type="entry name" value="HTH_GNTR"/>
    <property type="match status" value="1"/>
</dbReference>
<dbReference type="EMBL" id="CCDP010000001">
    <property type="protein sequence ID" value="CDQ39181.1"/>
    <property type="molecule type" value="Genomic_DNA"/>
</dbReference>
<dbReference type="eggNOG" id="COG1725">
    <property type="taxonomic scope" value="Bacteria"/>
</dbReference>
<evidence type="ECO:0000259" key="4">
    <source>
        <dbReference type="PROSITE" id="PS50949"/>
    </source>
</evidence>
<dbReference type="RefSeq" id="WP_021288948.1">
    <property type="nucleotide sequence ID" value="NZ_BNER01000003.1"/>
</dbReference>
<dbReference type="InterPro" id="IPR036388">
    <property type="entry name" value="WH-like_DNA-bd_sf"/>
</dbReference>
<evidence type="ECO:0000256" key="1">
    <source>
        <dbReference type="ARBA" id="ARBA00023015"/>
    </source>
</evidence>
<gene>
    <name evidence="5" type="primary">yvoA_8</name>
    <name evidence="5" type="ORF">BN990_01466</name>
</gene>
<dbReference type="AlphaFoldDB" id="A0A024QB59"/>
<feature type="domain" description="HTH gntR-type" evidence="4">
    <location>
        <begin position="9"/>
        <end position="77"/>
    </location>
</feature>
<dbReference type="STRING" id="1462526.BN990_01466"/>
<keyword evidence="2" id="KW-0238">DNA-binding</keyword>
<dbReference type="InterPro" id="IPR036390">
    <property type="entry name" value="WH_DNA-bd_sf"/>
</dbReference>
<reference evidence="6" key="2">
    <citation type="submission" date="2014-05" db="EMBL/GenBank/DDBJ databases">
        <title>Draft genome sequence of Virgibacillus massiliensis Vm-5.</title>
        <authorList>
            <person name="Khelaifia S."/>
            <person name="Croce O."/>
            <person name="Lagier J.C."/>
            <person name="Raoult D."/>
        </authorList>
    </citation>
    <scope>NUCLEOTIDE SEQUENCE [LARGE SCALE GENOMIC DNA]</scope>
    <source>
        <strain evidence="6">Vm-5</strain>
    </source>
</reference>
<evidence type="ECO:0000256" key="2">
    <source>
        <dbReference type="ARBA" id="ARBA00023125"/>
    </source>
</evidence>
<dbReference type="OrthoDB" id="162505at2"/>
<name>A0A024QB59_9BACI</name>
<dbReference type="PANTHER" id="PTHR38445">
    <property type="entry name" value="HTH-TYPE TRANSCRIPTIONAL REPRESSOR YTRA"/>
    <property type="match status" value="1"/>
</dbReference>
<dbReference type="PROSITE" id="PS50949">
    <property type="entry name" value="HTH_GNTR"/>
    <property type="match status" value="1"/>
</dbReference>
<dbReference type="PANTHER" id="PTHR38445:SF10">
    <property type="entry name" value="GNTR-FAMILY TRANSCRIPTIONAL REGULATOR"/>
    <property type="match status" value="1"/>
</dbReference>
<dbReference type="Gene3D" id="1.10.10.10">
    <property type="entry name" value="Winged helix-like DNA-binding domain superfamily/Winged helix DNA-binding domain"/>
    <property type="match status" value="1"/>
</dbReference>